<dbReference type="SUPFAM" id="SSF51905">
    <property type="entry name" value="FAD/NAD(P)-binding domain"/>
    <property type="match status" value="1"/>
</dbReference>
<proteinExistence type="predicted"/>
<feature type="domain" description="FAD dependent oxidoreductase" evidence="1">
    <location>
        <begin position="40"/>
        <end position="416"/>
    </location>
</feature>
<name>A0A9P8UAP5_9PEZI</name>
<dbReference type="Pfam" id="PF01266">
    <property type="entry name" value="DAO"/>
    <property type="match status" value="1"/>
</dbReference>
<organism evidence="2 3">
    <name type="scientific">Truncatella angustata</name>
    <dbReference type="NCBI Taxonomy" id="152316"/>
    <lineage>
        <taxon>Eukaryota</taxon>
        <taxon>Fungi</taxon>
        <taxon>Dikarya</taxon>
        <taxon>Ascomycota</taxon>
        <taxon>Pezizomycotina</taxon>
        <taxon>Sordariomycetes</taxon>
        <taxon>Xylariomycetidae</taxon>
        <taxon>Amphisphaeriales</taxon>
        <taxon>Sporocadaceae</taxon>
        <taxon>Truncatella</taxon>
    </lineage>
</organism>
<dbReference type="PANTHER" id="PTHR13847:SF279">
    <property type="entry name" value="FAD DEPENDENT OXIDOREDUCTASE DOMAIN-CONTAINING PROTEIN-RELATED"/>
    <property type="match status" value="1"/>
</dbReference>
<accession>A0A9P8UAP5</accession>
<evidence type="ECO:0000313" key="3">
    <source>
        <dbReference type="Proteomes" id="UP000758603"/>
    </source>
</evidence>
<keyword evidence="3" id="KW-1185">Reference proteome</keyword>
<gene>
    <name evidence="2" type="ORF">BKA67DRAFT_596224</name>
</gene>
<evidence type="ECO:0000259" key="1">
    <source>
        <dbReference type="Pfam" id="PF01266"/>
    </source>
</evidence>
<dbReference type="GO" id="GO:0005737">
    <property type="term" value="C:cytoplasm"/>
    <property type="evidence" value="ECO:0007669"/>
    <property type="project" value="TreeGrafter"/>
</dbReference>
<dbReference type="OrthoDB" id="429143at2759"/>
<dbReference type="InterPro" id="IPR036188">
    <property type="entry name" value="FAD/NAD-bd_sf"/>
</dbReference>
<evidence type="ECO:0000313" key="2">
    <source>
        <dbReference type="EMBL" id="KAH6639921.1"/>
    </source>
</evidence>
<dbReference type="Proteomes" id="UP000758603">
    <property type="component" value="Unassembled WGS sequence"/>
</dbReference>
<dbReference type="EMBL" id="JAGPXC010000014">
    <property type="protein sequence ID" value="KAH6639921.1"/>
    <property type="molecule type" value="Genomic_DNA"/>
</dbReference>
<dbReference type="InterPro" id="IPR006076">
    <property type="entry name" value="FAD-dep_OxRdtase"/>
</dbReference>
<dbReference type="AlphaFoldDB" id="A0A9P8UAP5"/>
<dbReference type="GeneID" id="70134165"/>
<reference evidence="2" key="1">
    <citation type="journal article" date="2021" name="Nat. Commun.">
        <title>Genetic determinants of endophytism in the Arabidopsis root mycobiome.</title>
        <authorList>
            <person name="Mesny F."/>
            <person name="Miyauchi S."/>
            <person name="Thiergart T."/>
            <person name="Pickel B."/>
            <person name="Atanasova L."/>
            <person name="Karlsson M."/>
            <person name="Huettel B."/>
            <person name="Barry K.W."/>
            <person name="Haridas S."/>
            <person name="Chen C."/>
            <person name="Bauer D."/>
            <person name="Andreopoulos W."/>
            <person name="Pangilinan J."/>
            <person name="LaButti K."/>
            <person name="Riley R."/>
            <person name="Lipzen A."/>
            <person name="Clum A."/>
            <person name="Drula E."/>
            <person name="Henrissat B."/>
            <person name="Kohler A."/>
            <person name="Grigoriev I.V."/>
            <person name="Martin F.M."/>
            <person name="Hacquard S."/>
        </authorList>
    </citation>
    <scope>NUCLEOTIDE SEQUENCE</scope>
    <source>
        <strain evidence="2">MPI-SDFR-AT-0073</strain>
    </source>
</reference>
<protein>
    <submittedName>
        <fullName evidence="2">FAD dependent oxidoreductase</fullName>
    </submittedName>
</protein>
<sequence>MGSEVPGPFPVANATASYWRSEPHTLDEHRSTPELPDRSDIVVIGAGFTGATAAYYLLEDNGNPRPSVTLLEAREACSGATGRNGGHLRPDIFLQVLDHIQLYGTDVANEVAQFEVANAKAIKDLIHQEHIECELRECTTADVFLDDQVADRLKQQYDELLAVCPTMKDVTYHGLAEANELTSVKGAKAAFTFSGATVWPYKLVLGLLEKALRNGLNLQTRTPVVNVSETADHDGYWSVSTPRGNIKARQVVFATNAYTGGILPQYSDSIIPVRGLMGRIVPAQGASSIKPLLHSSATRYSGYGYDYHGVQPDGSLIVGGAFVPYSNHPLRYNTADDSTLYEGSEELFDGWLQRSFDGWETTATRVEETWTGVMGYTSDQLPHIGKVPGKTGQFVCAGFNGHGMPNVFLCAKSIVQMVQTGCSFSETGVPTCYETSFTRLQKKRQQ</sequence>
<dbReference type="Gene3D" id="3.50.50.60">
    <property type="entry name" value="FAD/NAD(P)-binding domain"/>
    <property type="match status" value="1"/>
</dbReference>
<dbReference type="Gene3D" id="3.30.9.10">
    <property type="entry name" value="D-Amino Acid Oxidase, subunit A, domain 2"/>
    <property type="match status" value="1"/>
</dbReference>
<dbReference type="RefSeq" id="XP_045950995.1">
    <property type="nucleotide sequence ID" value="XM_046105274.1"/>
</dbReference>
<comment type="caution">
    <text evidence="2">The sequence shown here is derived from an EMBL/GenBank/DDBJ whole genome shotgun (WGS) entry which is preliminary data.</text>
</comment>
<dbReference type="PANTHER" id="PTHR13847">
    <property type="entry name" value="SARCOSINE DEHYDROGENASE-RELATED"/>
    <property type="match status" value="1"/>
</dbReference>